<sequence length="1000" mass="108531">MASNDHNRYDDSDDEDDFNPAPADLSDDEPSHNSGQRHAGSDARESSPAADDDDAAAAPKSRRVDDDEDDEQDDEEGGQNDDDEEDDEDEEDEDDVQQGHRRKRRRDRRAVFFDIEAEVEDEEDGEDEEKDGEEIEDFIDNAHPDDIAESGGLDDDRRHRELDRRREMESSMDAEKQAEILRQRYGNRRPNKGFGDSTVVPKRLLMPSVEDPTIWAVRCKEGKEREVVYSIMKRIDERMGTKDELAIISAFERGGPTSVMKGYIYVEANRSTDIMVALDGMFNVYPRSKMILVDIKDMPDLLRVTKTPTLEPGAWVRLRKPAKHAGDLAQVIDVTENGLEARVRFIPRLDYGMRDDALAALTSDGKRKRPVGVPGPRPPQRLFNETEARKRHPRHIQGNPTTKVWTYMGDEFENGFQVKDIKIQQLVVTDVNPTLEEVTRFASGAEDGTENLDLKALAASLKDSNINVTYLPGDVIEVYDGEQKGVVGKATNVQGDIVTMQVTEGDLVGQVIEVPTKGLRKRFKIGDHVKVTSGSRFRDEVGMVVKISEDRVTFLTDQTNTEVTVFSKDLREASDIGGQGALGQYELFDLVQLDPTTVGCIVKVDRESVVVLDQNGDTRQVMPSQIANKLPKRNADRNGSEIRLDDVVREYGAQQRQGKIIHIHRAYVFLHSNNNNENAGVFVTKASNVTTIAAKGGRVLSAGPNLDQMNPAMKRNPGGAESKMAPPKTFGRDRSINQTVIIRKGGYKGLLGIVKDATETHARVELHTKSKTITVPKDHLSFKDKNTGAKIDINGRGPRPGQGGAPGGGRGGDWQGGRTPVASSGAERTPAWGSRTPAPTGGRTPAWKSSSQDYGSGSRTPAWADGSRTAYGDGSAPTPGASGSDSWGYTPGNSGYDAPTPGGNLLGAPTPGALNAPTPGAYSAPTPAAASAPTPGGGWQGGWAADSAPTPAAGAPTPAASGFASSSAPPPLLPMARPRHRRPAGLDTPTITDQTASQDV</sequence>
<feature type="domain" description="Spt5 C-terminal" evidence="12">
    <location>
        <begin position="816"/>
        <end position="951"/>
    </location>
</feature>
<dbReference type="InterPro" id="IPR005100">
    <property type="entry name" value="NGN-domain"/>
</dbReference>
<dbReference type="InterPro" id="IPR039659">
    <property type="entry name" value="SPT5"/>
</dbReference>
<dbReference type="PANTHER" id="PTHR11125:SF7">
    <property type="entry name" value="TRANSCRIPTION ELONGATION FACTOR SPT5"/>
    <property type="match status" value="1"/>
</dbReference>
<feature type="domain" description="KOW" evidence="11">
    <location>
        <begin position="733"/>
        <end position="760"/>
    </location>
</feature>
<dbReference type="EMBL" id="KB020844">
    <property type="protein sequence ID" value="ELA29633.1"/>
    <property type="molecule type" value="Genomic_DNA"/>
</dbReference>
<comment type="function">
    <text evidence="7 9">The SPT4-SPT5 complex mediates both activation and inhibition of transcription elongation, and plays a role in pre-mRNA processing. This complex seems to be important for the stability of the RNA polymerase II elongation machinery on the chromatin template but not for the inherent ability of this machinery to translocate down the gene.</text>
</comment>
<dbReference type="GO" id="GO:0003729">
    <property type="term" value="F:mRNA binding"/>
    <property type="evidence" value="ECO:0007669"/>
    <property type="project" value="TreeGrafter"/>
</dbReference>
<evidence type="ECO:0000256" key="8">
    <source>
        <dbReference type="ARBA" id="ARBA00025870"/>
    </source>
</evidence>
<proteinExistence type="inferred from homology"/>
<feature type="compositionally biased region" description="Polar residues" evidence="10">
    <location>
        <begin position="881"/>
        <end position="893"/>
    </location>
</feature>
<dbReference type="GO" id="GO:0032784">
    <property type="term" value="P:regulation of DNA-templated transcription elongation"/>
    <property type="evidence" value="ECO:0007669"/>
    <property type="project" value="InterPro"/>
</dbReference>
<evidence type="ECO:0000256" key="4">
    <source>
        <dbReference type="ARBA" id="ARBA00022664"/>
    </source>
</evidence>
<dbReference type="Pfam" id="PF23290">
    <property type="entry name" value="KOW5_SPT5"/>
    <property type="match status" value="1"/>
</dbReference>
<dbReference type="InterPro" id="IPR024945">
    <property type="entry name" value="Spt5_C_dom"/>
</dbReference>
<dbReference type="InterPro" id="IPR041975">
    <property type="entry name" value="KOW_Spt5_2"/>
</dbReference>
<dbReference type="FunFam" id="3.30.70.940:FF:000005">
    <property type="entry name" value="Transcription elongation factor SPT5"/>
    <property type="match status" value="1"/>
</dbReference>
<feature type="compositionally biased region" description="Basic and acidic residues" evidence="10">
    <location>
        <begin position="1"/>
        <end position="10"/>
    </location>
</feature>
<dbReference type="InterPro" id="IPR014722">
    <property type="entry name" value="Rib_uL2_dom2"/>
</dbReference>
<dbReference type="CDD" id="cd06084">
    <property type="entry name" value="KOW_Spt5_4"/>
    <property type="match status" value="1"/>
</dbReference>
<reference evidence="13" key="1">
    <citation type="submission" date="2012-08" db="EMBL/GenBank/DDBJ databases">
        <title>Genome analysis of Colletotrichum orbiculare and Colletotrichum fructicola.</title>
        <authorList>
            <person name="Gan P.H.P."/>
            <person name="Ikeda K."/>
            <person name="Irieda H."/>
            <person name="Narusaka M."/>
            <person name="O'Connell R.J."/>
            <person name="Narusaka Y."/>
            <person name="Takano Y."/>
            <person name="Kubo Y."/>
            <person name="Shirasu K."/>
        </authorList>
    </citation>
    <scope>NUCLEOTIDE SEQUENCE</scope>
    <source>
        <strain evidence="13">Nara gc5</strain>
    </source>
</reference>
<feature type="region of interest" description="Disordered" evidence="10">
    <location>
        <begin position="703"/>
        <end position="731"/>
    </location>
</feature>
<dbReference type="InterPro" id="IPR022581">
    <property type="entry name" value="Spt5_N"/>
</dbReference>
<dbReference type="InterPro" id="IPR017071">
    <property type="entry name" value="TF_Spt5_eukaryote"/>
</dbReference>
<dbReference type="PANTHER" id="PTHR11125">
    <property type="entry name" value="SUPPRESSOR OF TY 5"/>
    <property type="match status" value="1"/>
</dbReference>
<feature type="compositionally biased region" description="Acidic residues" evidence="10">
    <location>
        <begin position="115"/>
        <end position="139"/>
    </location>
</feature>
<dbReference type="HOGENOM" id="CLU_003537_1_1_1"/>
<dbReference type="Gene3D" id="2.30.30.30">
    <property type="match status" value="3"/>
</dbReference>
<organism evidence="13">
    <name type="scientific">Colletotrichum fructicola (strain Nara gc5)</name>
    <name type="common">Anthracnose fungus</name>
    <name type="synonym">Colletotrichum gloeosporioides (strain Nara gc5)</name>
    <dbReference type="NCBI Taxonomy" id="1213859"/>
    <lineage>
        <taxon>Eukaryota</taxon>
        <taxon>Fungi</taxon>
        <taxon>Dikarya</taxon>
        <taxon>Ascomycota</taxon>
        <taxon>Pezizomycotina</taxon>
        <taxon>Sordariomycetes</taxon>
        <taxon>Hypocreomycetidae</taxon>
        <taxon>Glomerellales</taxon>
        <taxon>Glomerellaceae</taxon>
        <taxon>Colletotrichum</taxon>
        <taxon>Colletotrichum gloeosporioides species complex</taxon>
    </lineage>
</organism>
<evidence type="ECO:0000256" key="2">
    <source>
        <dbReference type="ARBA" id="ARBA00006956"/>
    </source>
</evidence>
<dbReference type="InterPro" id="IPR057936">
    <property type="entry name" value="KOWx_Spt5"/>
</dbReference>
<dbReference type="GO" id="GO:0140463">
    <property type="term" value="F:chromatin-protein adaptor activity"/>
    <property type="evidence" value="ECO:0007669"/>
    <property type="project" value="EnsemblFungi"/>
</dbReference>
<dbReference type="Pfam" id="PF23042">
    <property type="entry name" value="KOW1_SPT5"/>
    <property type="match status" value="1"/>
</dbReference>
<comment type="subunit">
    <text evidence="8">Component of the SPT4-SPT5 complex. Interacts with RNA polymerase II.</text>
</comment>
<dbReference type="CDD" id="cd09888">
    <property type="entry name" value="NGN_Euk"/>
    <property type="match status" value="1"/>
</dbReference>
<feature type="compositionally biased region" description="Basic and acidic residues" evidence="10">
    <location>
        <begin position="154"/>
        <end position="175"/>
    </location>
</feature>
<dbReference type="InterPro" id="IPR041977">
    <property type="entry name" value="KOW_Spt5_4"/>
</dbReference>
<dbReference type="FunFam" id="2.30.30.30:FF:000018">
    <property type="entry name" value="Transcription elongation factor SPT5"/>
    <property type="match status" value="1"/>
</dbReference>
<dbReference type="Pfam" id="PF11942">
    <property type="entry name" value="Spt5_N"/>
    <property type="match status" value="1"/>
</dbReference>
<evidence type="ECO:0000256" key="10">
    <source>
        <dbReference type="SAM" id="MobiDB-lite"/>
    </source>
</evidence>
<evidence type="ECO:0000256" key="1">
    <source>
        <dbReference type="ARBA" id="ARBA00004123"/>
    </source>
</evidence>
<dbReference type="CDD" id="cd06082">
    <property type="entry name" value="KOW_Spt5_2"/>
    <property type="match status" value="1"/>
</dbReference>
<feature type="compositionally biased region" description="Low complexity" evidence="10">
    <location>
        <begin position="944"/>
        <end position="967"/>
    </location>
</feature>
<name>L2FV75_COLFN</name>
<evidence type="ECO:0000256" key="9">
    <source>
        <dbReference type="PIRNR" id="PIRNR036945"/>
    </source>
</evidence>
<comment type="similarity">
    <text evidence="2 9">Belongs to the SPT5 family.</text>
</comment>
<dbReference type="Gene3D" id="3.30.70.940">
    <property type="entry name" value="NusG, N-terminal domain"/>
    <property type="match status" value="1"/>
</dbReference>
<dbReference type="InterPro" id="IPR041973">
    <property type="entry name" value="KOW_Spt5_1"/>
</dbReference>
<feature type="compositionally biased region" description="Gly residues" evidence="10">
    <location>
        <begin position="798"/>
        <end position="815"/>
    </location>
</feature>
<dbReference type="GO" id="GO:0032044">
    <property type="term" value="C:DSIF complex"/>
    <property type="evidence" value="ECO:0007669"/>
    <property type="project" value="EnsemblFungi"/>
</dbReference>
<feature type="domain" description="KOW" evidence="11">
    <location>
        <begin position="469"/>
        <end position="496"/>
    </location>
</feature>
<dbReference type="InterPro" id="IPR041976">
    <property type="entry name" value="KOW_Spt5_3"/>
</dbReference>
<evidence type="ECO:0000256" key="6">
    <source>
        <dbReference type="ARBA" id="ARBA00023242"/>
    </source>
</evidence>
<comment type="subcellular location">
    <subcellularLocation>
        <location evidence="1 9">Nucleus</location>
    </subcellularLocation>
</comment>
<dbReference type="AlphaFoldDB" id="L2FV75"/>
<dbReference type="InterPro" id="IPR005824">
    <property type="entry name" value="KOW"/>
</dbReference>
<dbReference type="GO" id="GO:0006368">
    <property type="term" value="P:transcription elongation by RNA polymerase II"/>
    <property type="evidence" value="ECO:0007669"/>
    <property type="project" value="EnsemblFungi"/>
</dbReference>
<dbReference type="Pfam" id="PF03439">
    <property type="entry name" value="Spt5-NGN"/>
    <property type="match status" value="1"/>
</dbReference>
<feature type="compositionally biased region" description="Basic residues" evidence="10">
    <location>
        <begin position="99"/>
        <end position="108"/>
    </location>
</feature>
<accession>L2FV75</accession>
<feature type="domain" description="KOW" evidence="11">
    <location>
        <begin position="522"/>
        <end position="550"/>
    </location>
</feature>
<dbReference type="SMART" id="SM00739">
    <property type="entry name" value="KOW"/>
    <property type="match status" value="4"/>
</dbReference>
<evidence type="ECO:0000256" key="3">
    <source>
        <dbReference type="ARBA" id="ARBA00020181"/>
    </source>
</evidence>
<feature type="compositionally biased region" description="Polar residues" evidence="10">
    <location>
        <begin position="847"/>
        <end position="859"/>
    </location>
</feature>
<feature type="domain" description="KOW" evidence="11">
    <location>
        <begin position="309"/>
        <end position="337"/>
    </location>
</feature>
<dbReference type="GO" id="GO:0006397">
    <property type="term" value="P:mRNA processing"/>
    <property type="evidence" value="ECO:0007669"/>
    <property type="project" value="UniProtKB-KW"/>
</dbReference>
<evidence type="ECO:0000313" key="13">
    <source>
        <dbReference type="EMBL" id="ELA29633.1"/>
    </source>
</evidence>
<keyword evidence="6 9" id="KW-0539">Nucleus</keyword>
<evidence type="ECO:0000256" key="5">
    <source>
        <dbReference type="ARBA" id="ARBA00023163"/>
    </source>
</evidence>
<dbReference type="GO" id="GO:0000785">
    <property type="term" value="C:chromatin"/>
    <property type="evidence" value="ECO:0007669"/>
    <property type="project" value="UniProtKB-ARBA"/>
</dbReference>
<dbReference type="FunFam" id="2.30.30.30:FF:000054">
    <property type="entry name" value="Transcription elongation factor SPT5"/>
    <property type="match status" value="1"/>
</dbReference>
<feature type="region of interest" description="Disordered" evidence="10">
    <location>
        <begin position="777"/>
        <end position="1000"/>
    </location>
</feature>
<dbReference type="Pfam" id="PF23284">
    <property type="entry name" value="KOW2_Spt5"/>
    <property type="match status" value="1"/>
</dbReference>
<dbReference type="Pfam" id="PF23037">
    <property type="entry name" value="KOWx_SPT5"/>
    <property type="match status" value="1"/>
</dbReference>
<dbReference type="InterPro" id="IPR041978">
    <property type="entry name" value="KOW_Spt5_5"/>
</dbReference>
<dbReference type="Pfam" id="PF23291">
    <property type="entry name" value="KOW4_SPT5"/>
    <property type="match status" value="1"/>
</dbReference>
<feature type="compositionally biased region" description="Basic and acidic residues" evidence="10">
    <location>
        <begin position="777"/>
        <end position="787"/>
    </location>
</feature>
<dbReference type="CDD" id="cd06083">
    <property type="entry name" value="KOW_Spt5_3"/>
    <property type="match status" value="1"/>
</dbReference>
<keyword evidence="5 9" id="KW-0804">Transcription</keyword>
<feature type="compositionally biased region" description="Acidic residues" evidence="10">
    <location>
        <begin position="66"/>
        <end position="96"/>
    </location>
</feature>
<evidence type="ECO:0000259" key="12">
    <source>
        <dbReference type="SMART" id="SM01104"/>
    </source>
</evidence>
<dbReference type="PIRSF" id="PIRSF036945">
    <property type="entry name" value="Spt5"/>
    <property type="match status" value="1"/>
</dbReference>
<feature type="compositionally biased region" description="Polar residues" evidence="10">
    <location>
        <begin position="989"/>
        <end position="1000"/>
    </location>
</feature>
<feature type="compositionally biased region" description="Low complexity" evidence="10">
    <location>
        <begin position="916"/>
        <end position="934"/>
    </location>
</feature>
<dbReference type="FunFam" id="2.30.30.30:FF:000029">
    <property type="entry name" value="Transcription elongation factor SPT5"/>
    <property type="match status" value="1"/>
</dbReference>
<feature type="region of interest" description="Disordered" evidence="10">
    <location>
        <begin position="1"/>
        <end position="175"/>
    </location>
</feature>
<dbReference type="GO" id="GO:0006357">
    <property type="term" value="P:regulation of transcription by RNA polymerase II"/>
    <property type="evidence" value="ECO:0007669"/>
    <property type="project" value="InterPro"/>
</dbReference>
<evidence type="ECO:0000256" key="7">
    <source>
        <dbReference type="ARBA" id="ARBA00024691"/>
    </source>
</evidence>
<dbReference type="InterPro" id="IPR008991">
    <property type="entry name" value="Translation_prot_SH3-like_sf"/>
</dbReference>
<keyword evidence="4" id="KW-0507">mRNA processing</keyword>
<gene>
    <name evidence="13" type="ORF">CGGC5_9953</name>
</gene>
<dbReference type="GO" id="GO:0003711">
    <property type="term" value="F:transcription elongation factor activity"/>
    <property type="evidence" value="ECO:0007669"/>
    <property type="project" value="EnsemblFungi"/>
</dbReference>
<dbReference type="CDD" id="cd06085">
    <property type="entry name" value="KOW_Spt5_5"/>
    <property type="match status" value="1"/>
</dbReference>
<dbReference type="SUPFAM" id="SSF50104">
    <property type="entry name" value="Translation proteins SH3-like domain"/>
    <property type="match status" value="1"/>
</dbReference>
<dbReference type="CDD" id="cd06081">
    <property type="entry name" value="KOW_Spt5_1"/>
    <property type="match status" value="1"/>
</dbReference>
<dbReference type="InterPro" id="IPR039385">
    <property type="entry name" value="NGN_Euk"/>
</dbReference>
<protein>
    <recommendedName>
        <fullName evidence="3 9">Transcription elongation factor SPT5</fullName>
    </recommendedName>
</protein>
<dbReference type="InterPro" id="IPR036735">
    <property type="entry name" value="NGN_dom_sf"/>
</dbReference>
<dbReference type="SMART" id="SM01104">
    <property type="entry name" value="CTD"/>
    <property type="match status" value="1"/>
</dbReference>
<dbReference type="STRING" id="1213859.L2FV75"/>
<evidence type="ECO:0000259" key="11">
    <source>
        <dbReference type="SMART" id="SM00739"/>
    </source>
</evidence>